<dbReference type="CDD" id="cd16917">
    <property type="entry name" value="HATPase_UhpB-NarQ-NarX-like"/>
    <property type="match status" value="1"/>
</dbReference>
<gene>
    <name evidence="18" type="ORF">EWH70_23195</name>
</gene>
<evidence type="ECO:0000256" key="6">
    <source>
        <dbReference type="ARBA" id="ARBA00022485"/>
    </source>
</evidence>
<keyword evidence="12" id="KW-0902">Two-component regulatory system</keyword>
<evidence type="ECO:0000256" key="5">
    <source>
        <dbReference type="ARBA" id="ARBA00017322"/>
    </source>
</evidence>
<name>A0A4Q7J2Z3_9PSEU</name>
<keyword evidence="9" id="KW-0479">Metal-binding</keyword>
<comment type="function">
    <text evidence="14">Member of the two-component regulatory system NreB/NreC involved in the control of dissimilatory nitrate/nitrite reduction in response to oxygen. NreB functions as a direct oxygen sensor histidine kinase which is autophosphorylated, in the absence of oxygen, probably at the conserved histidine residue, and transfers its phosphate group probably to a conserved aspartate residue of NreC. NreB/NreC activates the expression of the nitrate (narGHJI) and nitrite (nir) reductase operons, as well as the putative nitrate transporter gene narT.</text>
</comment>
<dbReference type="GO" id="GO:0046872">
    <property type="term" value="F:metal ion binding"/>
    <property type="evidence" value="ECO:0007669"/>
    <property type="project" value="UniProtKB-KW"/>
</dbReference>
<feature type="transmembrane region" description="Helical" evidence="16">
    <location>
        <begin position="70"/>
        <end position="87"/>
    </location>
</feature>
<dbReference type="Gene3D" id="1.20.5.1930">
    <property type="match status" value="1"/>
</dbReference>
<organism evidence="18 19">
    <name type="scientific">Amycolatopsis suaedae</name>
    <dbReference type="NCBI Taxonomy" id="2510978"/>
    <lineage>
        <taxon>Bacteria</taxon>
        <taxon>Bacillati</taxon>
        <taxon>Actinomycetota</taxon>
        <taxon>Actinomycetes</taxon>
        <taxon>Pseudonocardiales</taxon>
        <taxon>Pseudonocardiaceae</taxon>
        <taxon>Amycolatopsis</taxon>
    </lineage>
</organism>
<dbReference type="EMBL" id="SFCC01000011">
    <property type="protein sequence ID" value="RZQ61851.1"/>
    <property type="molecule type" value="Genomic_DNA"/>
</dbReference>
<dbReference type="Gene3D" id="3.30.565.10">
    <property type="entry name" value="Histidine kinase-like ATPase, C-terminal domain"/>
    <property type="match status" value="1"/>
</dbReference>
<evidence type="ECO:0000256" key="16">
    <source>
        <dbReference type="SAM" id="Phobius"/>
    </source>
</evidence>
<dbReference type="PIRSF" id="PIRSF037434">
    <property type="entry name" value="STHK_ChrS"/>
    <property type="match status" value="1"/>
</dbReference>
<keyword evidence="16" id="KW-0812">Transmembrane</keyword>
<keyword evidence="6" id="KW-0004">4Fe-4S</keyword>
<reference evidence="18 19" key="1">
    <citation type="submission" date="2019-02" db="EMBL/GenBank/DDBJ databases">
        <title>Draft genome sequence of Amycolatopsis sp. 8-3EHSu isolated from roots of Suaeda maritima.</title>
        <authorList>
            <person name="Duangmal K."/>
            <person name="Chantavorakit T."/>
        </authorList>
    </citation>
    <scope>NUCLEOTIDE SEQUENCE [LARGE SCALE GENOMIC DNA]</scope>
    <source>
        <strain evidence="18 19">8-3EHSu</strain>
    </source>
</reference>
<dbReference type="GO" id="GO:0000155">
    <property type="term" value="F:phosphorelay sensor kinase activity"/>
    <property type="evidence" value="ECO:0007669"/>
    <property type="project" value="InterPro"/>
</dbReference>
<evidence type="ECO:0000256" key="11">
    <source>
        <dbReference type="ARBA" id="ARBA00023004"/>
    </source>
</evidence>
<evidence type="ECO:0000313" key="19">
    <source>
        <dbReference type="Proteomes" id="UP000292003"/>
    </source>
</evidence>
<keyword evidence="11" id="KW-0408">Iron</keyword>
<dbReference type="Pfam" id="PF07730">
    <property type="entry name" value="HisKA_3"/>
    <property type="match status" value="1"/>
</dbReference>
<dbReference type="InterPro" id="IPR004358">
    <property type="entry name" value="Sig_transdc_His_kin-like_C"/>
</dbReference>
<evidence type="ECO:0000256" key="4">
    <source>
        <dbReference type="ARBA" id="ARBA00012438"/>
    </source>
</evidence>
<evidence type="ECO:0000256" key="9">
    <source>
        <dbReference type="ARBA" id="ARBA00022723"/>
    </source>
</evidence>
<evidence type="ECO:0000256" key="13">
    <source>
        <dbReference type="ARBA" id="ARBA00023014"/>
    </source>
</evidence>
<keyword evidence="16" id="KW-1133">Transmembrane helix</keyword>
<dbReference type="InterPro" id="IPR003594">
    <property type="entry name" value="HATPase_dom"/>
</dbReference>
<evidence type="ECO:0000259" key="17">
    <source>
        <dbReference type="PROSITE" id="PS50109"/>
    </source>
</evidence>
<dbReference type="InterPro" id="IPR017205">
    <property type="entry name" value="Sig_transdc_His_kinase_ChrS"/>
</dbReference>
<dbReference type="EC" id="2.7.13.3" evidence="4"/>
<keyword evidence="10 18" id="KW-0418">Kinase</keyword>
<dbReference type="InterPro" id="IPR050482">
    <property type="entry name" value="Sensor_HK_TwoCompSys"/>
</dbReference>
<dbReference type="GO" id="GO:0005737">
    <property type="term" value="C:cytoplasm"/>
    <property type="evidence" value="ECO:0007669"/>
    <property type="project" value="UniProtKB-SubCell"/>
</dbReference>
<evidence type="ECO:0000256" key="1">
    <source>
        <dbReference type="ARBA" id="ARBA00000085"/>
    </source>
</evidence>
<proteinExistence type="predicted"/>
<dbReference type="SUPFAM" id="SSF55874">
    <property type="entry name" value="ATPase domain of HSP90 chaperone/DNA topoisomerase II/histidine kinase"/>
    <property type="match status" value="1"/>
</dbReference>
<dbReference type="OrthoDB" id="144293at2"/>
<dbReference type="AlphaFoldDB" id="A0A4Q7J2Z3"/>
<evidence type="ECO:0000256" key="12">
    <source>
        <dbReference type="ARBA" id="ARBA00023012"/>
    </source>
</evidence>
<protein>
    <recommendedName>
        <fullName evidence="5">Oxygen sensor histidine kinase NreB</fullName>
        <ecNumber evidence="4">2.7.13.3</ecNumber>
    </recommendedName>
    <alternativeName>
        <fullName evidence="15">Nitrogen regulation protein B</fullName>
    </alternativeName>
</protein>
<evidence type="ECO:0000256" key="15">
    <source>
        <dbReference type="ARBA" id="ARBA00030800"/>
    </source>
</evidence>
<keyword evidence="19" id="KW-1185">Reference proteome</keyword>
<evidence type="ECO:0000256" key="14">
    <source>
        <dbReference type="ARBA" id="ARBA00024827"/>
    </source>
</evidence>
<sequence length="416" mass="43410">MGTGPDRGGAAGVVRGGDAAVPAGVPVDQPDGVSAPAWHLRQHWELYFAASLAIGAGVGLLAGDGPLGRRLAAVGLLAAIAVWYWLFGRPHLLDAAENNARGVVYLAVAGVLFAGAVVLAPHTVWGSAALISQAFWFLSLRYALTVVIGLSFVPATLFVATRGGRWDVILSDFLPPALIFGSLSVLIGVTIHRVATQNERQAELIARLEASNAEVARLSHEAGTAAERERLAREIHDTLAQGFTSIVTLTQAIESELDSDVTAARRHLEMARRTARENLAEARAMVAALTPSALGDGSLADAVTRLADNLDAARCTVDPLPKLDTAAEVVLLRAAQEALHNARKHAAADEVVVDLSIVDELVVLTVTDDGTGFDPGQPAAGFGLSGMRVRAEQVGGRLTVTSAPGKGTTVRLEVPA</sequence>
<dbReference type="SMART" id="SM00387">
    <property type="entry name" value="HATPase_c"/>
    <property type="match status" value="1"/>
</dbReference>
<feature type="transmembrane region" description="Helical" evidence="16">
    <location>
        <begin position="46"/>
        <end position="63"/>
    </location>
</feature>
<evidence type="ECO:0000256" key="7">
    <source>
        <dbReference type="ARBA" id="ARBA00022490"/>
    </source>
</evidence>
<evidence type="ECO:0000256" key="2">
    <source>
        <dbReference type="ARBA" id="ARBA00001966"/>
    </source>
</evidence>
<comment type="cofactor">
    <cofactor evidence="2">
        <name>[4Fe-4S] cluster</name>
        <dbReference type="ChEBI" id="CHEBI:49883"/>
    </cofactor>
</comment>
<dbReference type="InterPro" id="IPR005467">
    <property type="entry name" value="His_kinase_dom"/>
</dbReference>
<accession>A0A4Q7J2Z3</accession>
<comment type="catalytic activity">
    <reaction evidence="1">
        <text>ATP + protein L-histidine = ADP + protein N-phospho-L-histidine.</text>
        <dbReference type="EC" id="2.7.13.3"/>
    </reaction>
</comment>
<dbReference type="InterPro" id="IPR011712">
    <property type="entry name" value="Sig_transdc_His_kin_sub3_dim/P"/>
</dbReference>
<dbReference type="PRINTS" id="PR00344">
    <property type="entry name" value="BCTRLSENSOR"/>
</dbReference>
<feature type="transmembrane region" description="Helical" evidence="16">
    <location>
        <begin position="173"/>
        <end position="191"/>
    </location>
</feature>
<evidence type="ECO:0000313" key="18">
    <source>
        <dbReference type="EMBL" id="RZQ61851.1"/>
    </source>
</evidence>
<keyword evidence="16" id="KW-0472">Membrane</keyword>
<keyword evidence="13" id="KW-0411">Iron-sulfur</keyword>
<comment type="caution">
    <text evidence="18">The sequence shown here is derived from an EMBL/GenBank/DDBJ whole genome shotgun (WGS) entry which is preliminary data.</text>
</comment>
<dbReference type="InterPro" id="IPR036890">
    <property type="entry name" value="HATPase_C_sf"/>
</dbReference>
<feature type="transmembrane region" description="Helical" evidence="16">
    <location>
        <begin position="142"/>
        <end position="161"/>
    </location>
</feature>
<dbReference type="GO" id="GO:0051539">
    <property type="term" value="F:4 iron, 4 sulfur cluster binding"/>
    <property type="evidence" value="ECO:0007669"/>
    <property type="project" value="UniProtKB-KW"/>
</dbReference>
<dbReference type="GO" id="GO:0016020">
    <property type="term" value="C:membrane"/>
    <property type="evidence" value="ECO:0007669"/>
    <property type="project" value="InterPro"/>
</dbReference>
<evidence type="ECO:0000256" key="8">
    <source>
        <dbReference type="ARBA" id="ARBA00022679"/>
    </source>
</evidence>
<evidence type="ECO:0000256" key="3">
    <source>
        <dbReference type="ARBA" id="ARBA00004496"/>
    </source>
</evidence>
<feature type="domain" description="Histidine kinase" evidence="17">
    <location>
        <begin position="331"/>
        <end position="416"/>
    </location>
</feature>
<feature type="transmembrane region" description="Helical" evidence="16">
    <location>
        <begin position="102"/>
        <end position="121"/>
    </location>
</feature>
<dbReference type="PANTHER" id="PTHR24421">
    <property type="entry name" value="NITRATE/NITRITE SENSOR PROTEIN NARX-RELATED"/>
    <property type="match status" value="1"/>
</dbReference>
<dbReference type="Proteomes" id="UP000292003">
    <property type="component" value="Unassembled WGS sequence"/>
</dbReference>
<keyword evidence="8" id="KW-0808">Transferase</keyword>
<dbReference type="PROSITE" id="PS50109">
    <property type="entry name" value="HIS_KIN"/>
    <property type="match status" value="1"/>
</dbReference>
<dbReference type="GO" id="GO:0046983">
    <property type="term" value="F:protein dimerization activity"/>
    <property type="evidence" value="ECO:0007669"/>
    <property type="project" value="InterPro"/>
</dbReference>
<dbReference type="PANTHER" id="PTHR24421:SF62">
    <property type="entry name" value="SENSORY TRANSDUCTION HISTIDINE KINASE"/>
    <property type="match status" value="1"/>
</dbReference>
<keyword evidence="7" id="KW-0963">Cytoplasm</keyword>
<comment type="subcellular location">
    <subcellularLocation>
        <location evidence="3">Cytoplasm</location>
    </subcellularLocation>
</comment>
<evidence type="ECO:0000256" key="10">
    <source>
        <dbReference type="ARBA" id="ARBA00022777"/>
    </source>
</evidence>
<dbReference type="Pfam" id="PF02518">
    <property type="entry name" value="HATPase_c"/>
    <property type="match status" value="1"/>
</dbReference>